<name>R4RQM8_PHYAS</name>
<organism evidence="1 2">
    <name type="scientific">Strawberry lethal yellows phytoplasma (CPA) str. NZSb11</name>
    <dbReference type="NCBI Taxonomy" id="980422"/>
    <lineage>
        <taxon>Bacteria</taxon>
        <taxon>Bacillati</taxon>
        <taxon>Mycoplasmatota</taxon>
        <taxon>Mollicutes</taxon>
        <taxon>Acholeplasmatales</taxon>
        <taxon>Acholeplasmataceae</taxon>
        <taxon>Candidatus Phytoplasma</taxon>
        <taxon>16SrXII (Stolbur group)</taxon>
    </lineage>
</organism>
<proteinExistence type="predicted"/>
<protein>
    <submittedName>
        <fullName evidence="1">Uncharacterized protein</fullName>
    </submittedName>
</protein>
<dbReference type="PATRIC" id="fig|980422.3.peg.827"/>
<evidence type="ECO:0000313" key="1">
    <source>
        <dbReference type="EMBL" id="AGL90816.1"/>
    </source>
</evidence>
<dbReference type="HOGENOM" id="CLU_3222674_0_0_14"/>
<dbReference type="AlphaFoldDB" id="R4RQM8"/>
<gene>
    <name evidence="1" type="ORF">SLY_0901</name>
</gene>
<accession>R4RQM8</accession>
<reference evidence="1 2" key="1">
    <citation type="journal article" date="2013" name="BMC Genomics">
        <title>Comparison of the complete genome sequence of two closely related isolates of 'Candidatus Phytoplasma australiense' reveals genome plasticity.</title>
        <authorList>
            <person name="Andersen M.T."/>
            <person name="Liefting L.W."/>
            <person name="Havukkala I."/>
            <person name="Beever R.E."/>
        </authorList>
    </citation>
    <scope>NUCLEOTIDE SEQUENCE [LARGE SCALE GENOMIC DNA]</scope>
    <source>
        <strain evidence="1 2">NZSb11</strain>
    </source>
</reference>
<keyword evidence="2" id="KW-1185">Reference proteome</keyword>
<dbReference type="EMBL" id="CP002548">
    <property type="protein sequence ID" value="AGL90816.1"/>
    <property type="molecule type" value="Genomic_DNA"/>
</dbReference>
<sequence>MNDDRKKIIFQLLLFKLIQKIFVEIKRVFYKTSKKTAFKKIYFS</sequence>
<evidence type="ECO:0000313" key="2">
    <source>
        <dbReference type="Proteomes" id="UP000013941"/>
    </source>
</evidence>
<dbReference type="KEGG" id="nzs:SLY_0901"/>
<dbReference type="Proteomes" id="UP000013941">
    <property type="component" value="Chromosome"/>
</dbReference>